<dbReference type="SMART" id="SM00432">
    <property type="entry name" value="MADS"/>
    <property type="match status" value="1"/>
</dbReference>
<feature type="region of interest" description="Disordered" evidence="6">
    <location>
        <begin position="562"/>
        <end position="595"/>
    </location>
</feature>
<feature type="compositionally biased region" description="Polar residues" evidence="6">
    <location>
        <begin position="568"/>
        <end position="580"/>
    </location>
</feature>
<dbReference type="EMBL" id="CP126208">
    <property type="protein sequence ID" value="WIA08436.1"/>
    <property type="molecule type" value="Genomic_DNA"/>
</dbReference>
<dbReference type="SUPFAM" id="SSF55455">
    <property type="entry name" value="SRF-like"/>
    <property type="match status" value="1"/>
</dbReference>
<reference evidence="8 9" key="1">
    <citation type="submission" date="2023-05" db="EMBL/GenBank/DDBJ databases">
        <title>A 100% complete, gapless, phased diploid assembly of the Scenedesmus obliquus UTEX 3031 genome.</title>
        <authorList>
            <person name="Biondi T.C."/>
            <person name="Hanschen E.R."/>
            <person name="Kwon T."/>
            <person name="Eng W."/>
            <person name="Kruse C.P.S."/>
            <person name="Koehler S.I."/>
            <person name="Kunde Y."/>
            <person name="Gleasner C.D."/>
            <person name="You Mak K.T."/>
            <person name="Polle J."/>
            <person name="Hovde B.T."/>
            <person name="Starkenburg S.R."/>
        </authorList>
    </citation>
    <scope>NUCLEOTIDE SEQUENCE [LARGE SCALE GENOMIC DNA]</scope>
    <source>
        <strain evidence="8 9">DOE0152z</strain>
    </source>
</reference>
<accession>A0ABY8TJH0</accession>
<dbReference type="Gene3D" id="3.40.1810.10">
    <property type="entry name" value="Transcription factor, MADS-box"/>
    <property type="match status" value="1"/>
</dbReference>
<feature type="compositionally biased region" description="Basic and acidic residues" evidence="6">
    <location>
        <begin position="415"/>
        <end position="425"/>
    </location>
</feature>
<feature type="compositionally biased region" description="Basic residues" evidence="6">
    <location>
        <begin position="308"/>
        <end position="318"/>
    </location>
</feature>
<keyword evidence="4" id="KW-0804">Transcription</keyword>
<keyword evidence="5" id="KW-0539">Nucleus</keyword>
<evidence type="ECO:0000256" key="5">
    <source>
        <dbReference type="ARBA" id="ARBA00023242"/>
    </source>
</evidence>
<feature type="compositionally biased region" description="Low complexity" evidence="6">
    <location>
        <begin position="584"/>
        <end position="595"/>
    </location>
</feature>
<evidence type="ECO:0000256" key="6">
    <source>
        <dbReference type="SAM" id="MobiDB-lite"/>
    </source>
</evidence>
<evidence type="ECO:0000256" key="1">
    <source>
        <dbReference type="ARBA" id="ARBA00004123"/>
    </source>
</evidence>
<evidence type="ECO:0000259" key="7">
    <source>
        <dbReference type="PROSITE" id="PS50066"/>
    </source>
</evidence>
<evidence type="ECO:0000313" key="8">
    <source>
        <dbReference type="EMBL" id="WIA08436.1"/>
    </source>
</evidence>
<keyword evidence="3" id="KW-0238">DNA-binding</keyword>
<evidence type="ECO:0000256" key="4">
    <source>
        <dbReference type="ARBA" id="ARBA00023163"/>
    </source>
</evidence>
<sequence length="818" mass="86242">MPRDTAQTRVRSGRLDSRTVTIDRPETEVRGTNGNLFTLPRRPADAGVVVFHKVNGKVVDPRTGQRMRPGQRHMAAARPHTLSFGTVALTAFIGFRVCQLLRRCFKPKPSPEKQQLLLLQQQLELEQQQQQQLPPVRVFPAMLQRALPQLGPPSRVKRVAQAHRNRQRRLPNAQQKMQQRGVVQRRVTTLEKWDNAAKQQARALMVQEQQQGEGAPASLQQLDCGRSMLPLPGLPGSSMLPPQPLLESHSTKDVSLEEAALKARCRGGGPISSSRRSGLITARMARYEREDMCPDDDDSEDEMGPAQHKAKPRRKSHQRPQGSDQIRQAFSKRKKGLVLKAYQLNALTDAKVFMFITNDKGTSWAYATPGFSSSLDADLLKQLRSLAHVPESAKLITEVMPDPPNAKQPADTAAADEHAAPHRADQVPVGVPPMRAAAGNGPARSRSSYSGDGAPAGACNDRVPLARSGSTTTNTRAQSLAQSEELPHTKQQHARPPSGSSMAGGARPNSAAAAAHNHAPAGPAGASGRPSQWIEFESKPDNLRQMSDTGCYASSSGYSSYGASPSCNANAQRASTSSPIDGQAASPAVAAAGSGPSSAAASMLLAREAASADPSPTAALSSQLCSLLAMDSPMHEGPVPADQQQQQQLGGGKQRHGPSRLSATSPAIDAAAAAGMDAPGMPSNMQGMQGSILGAAAFSEAGAEAMSPLKRACRELPEPPSFATLLQTELGEDDAVAWAASAAANDSVKMAGNLQPCDSFLKFDSLGKVGSGSLPTFVTVGGGEAAAAQMAAAYAAAAGEGDAVKGLDGQGGLWFDQT</sequence>
<organism evidence="8 9">
    <name type="scientific">Tetradesmus obliquus</name>
    <name type="common">Green alga</name>
    <name type="synonym">Acutodesmus obliquus</name>
    <dbReference type="NCBI Taxonomy" id="3088"/>
    <lineage>
        <taxon>Eukaryota</taxon>
        <taxon>Viridiplantae</taxon>
        <taxon>Chlorophyta</taxon>
        <taxon>core chlorophytes</taxon>
        <taxon>Chlorophyceae</taxon>
        <taxon>CS clade</taxon>
        <taxon>Sphaeropleales</taxon>
        <taxon>Scenedesmaceae</taxon>
        <taxon>Tetradesmus</taxon>
    </lineage>
</organism>
<feature type="compositionally biased region" description="Polar residues" evidence="6">
    <location>
        <begin position="468"/>
        <end position="482"/>
    </location>
</feature>
<evidence type="ECO:0000256" key="2">
    <source>
        <dbReference type="ARBA" id="ARBA00023015"/>
    </source>
</evidence>
<evidence type="ECO:0000313" key="9">
    <source>
        <dbReference type="Proteomes" id="UP001244341"/>
    </source>
</evidence>
<keyword evidence="2" id="KW-0805">Transcription regulation</keyword>
<evidence type="ECO:0000256" key="3">
    <source>
        <dbReference type="ARBA" id="ARBA00023125"/>
    </source>
</evidence>
<protein>
    <recommendedName>
        <fullName evidence="7">MADS-box domain-containing protein</fullName>
    </recommendedName>
</protein>
<feature type="region of interest" description="Disordered" evidence="6">
    <location>
        <begin position="632"/>
        <end position="664"/>
    </location>
</feature>
<feature type="compositionally biased region" description="Low complexity" evidence="6">
    <location>
        <begin position="503"/>
        <end position="530"/>
    </location>
</feature>
<comment type="subcellular location">
    <subcellularLocation>
        <location evidence="1">Nucleus</location>
    </subcellularLocation>
</comment>
<feature type="region of interest" description="Disordered" evidence="6">
    <location>
        <begin position="399"/>
        <end position="532"/>
    </location>
</feature>
<keyword evidence="9" id="KW-1185">Reference proteome</keyword>
<dbReference type="Proteomes" id="UP001244341">
    <property type="component" value="Chromosome 1b"/>
</dbReference>
<name>A0ABY8TJH0_TETOB</name>
<dbReference type="InterPro" id="IPR002100">
    <property type="entry name" value="TF_MADSbox"/>
</dbReference>
<feature type="region of interest" description="Disordered" evidence="6">
    <location>
        <begin position="291"/>
        <end position="327"/>
    </location>
</feature>
<feature type="compositionally biased region" description="Acidic residues" evidence="6">
    <location>
        <begin position="293"/>
        <end position="303"/>
    </location>
</feature>
<proteinExistence type="predicted"/>
<feature type="region of interest" description="Disordered" evidence="6">
    <location>
        <begin position="162"/>
        <end position="181"/>
    </location>
</feature>
<dbReference type="PROSITE" id="PS50066">
    <property type="entry name" value="MADS_BOX_2"/>
    <property type="match status" value="1"/>
</dbReference>
<feature type="domain" description="MADS-box" evidence="7">
    <location>
        <begin position="330"/>
        <end position="370"/>
    </location>
</feature>
<dbReference type="InterPro" id="IPR036879">
    <property type="entry name" value="TF_MADSbox_sf"/>
</dbReference>
<dbReference type="Pfam" id="PF00319">
    <property type="entry name" value="SRF-TF"/>
    <property type="match status" value="1"/>
</dbReference>
<gene>
    <name evidence="8" type="ORF">OEZ85_007873</name>
</gene>